<dbReference type="Pfam" id="PF01485">
    <property type="entry name" value="IBR"/>
    <property type="match status" value="1"/>
</dbReference>
<name>A0A0P7B5X8_9HYPO</name>
<dbReference type="InterPro" id="IPR017907">
    <property type="entry name" value="Znf_RING_CS"/>
</dbReference>
<keyword evidence="8" id="KW-0862">Zinc</keyword>
<feature type="region of interest" description="Disordered" evidence="11">
    <location>
        <begin position="1"/>
        <end position="39"/>
    </location>
</feature>
<comment type="catalytic activity">
    <reaction evidence="1">
        <text>[E2 ubiquitin-conjugating enzyme]-S-ubiquitinyl-L-cysteine + [acceptor protein]-L-lysine = [E2 ubiquitin-conjugating enzyme]-L-cysteine + [acceptor protein]-N(6)-ubiquitinyl-L-lysine.</text>
        <dbReference type="EC" id="2.3.2.31"/>
    </reaction>
</comment>
<dbReference type="InterPro" id="IPR002867">
    <property type="entry name" value="IBR_dom"/>
</dbReference>
<comment type="caution">
    <text evidence="14">The sequence shown here is derived from an EMBL/GenBank/DDBJ whole genome shotgun (WGS) entry which is preliminary data.</text>
</comment>
<sequence>MATVLVHQSPVMTLDSSNTTSADADASANSSASSSATVPELRDPDYVAAVLESPAGRTECQIDADLAAKANALGISTDTATDKRITSSVESASTVYNARTFSMLSGGSASTALTAHSSLFAPATPDLAFTSARESKDLSFAQYDKYLSIIDPHHAPLKLPKQPPPPADPAAQSVFSGKTKRSLFSVKSGLKNRMRWRKKAPQPLEVMMTCGLCHVDFKNSTSLHNIACGHTYCAECLRSIVTQAMTEETSMPPRCCAQSLPASVIRDILSREAQQEFLTAIIQYSTPWQARIFCPNDSCGEFIPPHHKPDPKHPFNVTCRKCNTRVCLTCKRRAHPTGKNCPEDWELDHMIKLGGKTGSRRCYKCQNLVEMVDGVTQMKCRCDAEFCSICGGVWDFKAGCPNFCDYEEELERRKREEEDHLAQYEAEKAAQEAAAAAASTERLEAEERTKSRVEFRNLGDSQIQEMHRFREYAAKTKAAMLARHVDQKQMLADRQVELEEKMRDRHARMVSHLEDRQVAAEMDLRATLEQSERSVKIRLKHMEAYCDGLGRGSGSESSSQPPRVVTERDLRELGQQYNLRDGMSRLHDAKINVMRDRQAKRMEELGDRQEAEMEKLIDKGQRDQEELVAEAAHEEEEHTTSFAARKAKLLRRWELSIEILRKELEVQDGVKYAAIPTPVWPDDNDNCPSTAEEAQG</sequence>
<keyword evidence="6 9" id="KW-0863">Zinc-finger</keyword>
<evidence type="ECO:0000256" key="3">
    <source>
        <dbReference type="ARBA" id="ARBA00022679"/>
    </source>
</evidence>
<dbReference type="Proteomes" id="UP000050424">
    <property type="component" value="Unassembled WGS sequence"/>
</dbReference>
<organism evidence="14 15">
    <name type="scientific">Neonectria ditissima</name>
    <dbReference type="NCBI Taxonomy" id="78410"/>
    <lineage>
        <taxon>Eukaryota</taxon>
        <taxon>Fungi</taxon>
        <taxon>Dikarya</taxon>
        <taxon>Ascomycota</taxon>
        <taxon>Pezizomycotina</taxon>
        <taxon>Sordariomycetes</taxon>
        <taxon>Hypocreomycetidae</taxon>
        <taxon>Hypocreales</taxon>
        <taxon>Nectriaceae</taxon>
        <taxon>Neonectria</taxon>
    </lineage>
</organism>
<keyword evidence="7" id="KW-0833">Ubl conjugation pathway</keyword>
<dbReference type="GO" id="GO:0061630">
    <property type="term" value="F:ubiquitin protein ligase activity"/>
    <property type="evidence" value="ECO:0007669"/>
    <property type="project" value="UniProtKB-EC"/>
</dbReference>
<dbReference type="STRING" id="78410.A0A0P7B5X8"/>
<reference evidence="14 15" key="1">
    <citation type="submission" date="2015-09" db="EMBL/GenBank/DDBJ databases">
        <title>Draft genome of a European isolate of the apple canker pathogen Neonectria ditissima.</title>
        <authorList>
            <person name="Gomez-Cortecero A."/>
            <person name="Harrison R.J."/>
            <person name="Armitage A.D."/>
        </authorList>
    </citation>
    <scope>NUCLEOTIDE SEQUENCE [LARGE SCALE GENOMIC DNA]</scope>
    <source>
        <strain evidence="14 15">R09/05</strain>
    </source>
</reference>
<evidence type="ECO:0000256" key="4">
    <source>
        <dbReference type="ARBA" id="ARBA00022723"/>
    </source>
</evidence>
<feature type="coiled-coil region" evidence="10">
    <location>
        <begin position="599"/>
        <end position="637"/>
    </location>
</feature>
<evidence type="ECO:0000313" key="14">
    <source>
        <dbReference type="EMBL" id="KPM45056.1"/>
    </source>
</evidence>
<dbReference type="Gene3D" id="1.20.120.1750">
    <property type="match status" value="1"/>
</dbReference>
<dbReference type="GO" id="GO:0008270">
    <property type="term" value="F:zinc ion binding"/>
    <property type="evidence" value="ECO:0007669"/>
    <property type="project" value="UniProtKB-KW"/>
</dbReference>
<dbReference type="InterPro" id="IPR013083">
    <property type="entry name" value="Znf_RING/FYVE/PHD"/>
</dbReference>
<evidence type="ECO:0000256" key="11">
    <source>
        <dbReference type="SAM" id="MobiDB-lite"/>
    </source>
</evidence>
<dbReference type="PANTHER" id="PTHR11685">
    <property type="entry name" value="RBR FAMILY RING FINGER AND IBR DOMAIN-CONTAINING"/>
    <property type="match status" value="1"/>
</dbReference>
<keyword evidence="5" id="KW-0677">Repeat</keyword>
<dbReference type="InterPro" id="IPR031127">
    <property type="entry name" value="E3_UB_ligase_RBR"/>
</dbReference>
<dbReference type="InterPro" id="IPR001841">
    <property type="entry name" value="Znf_RING"/>
</dbReference>
<evidence type="ECO:0000256" key="8">
    <source>
        <dbReference type="ARBA" id="ARBA00022833"/>
    </source>
</evidence>
<feature type="domain" description="RING-type" evidence="13">
    <location>
        <begin position="206"/>
        <end position="408"/>
    </location>
</feature>
<keyword evidence="10" id="KW-0175">Coiled coil</keyword>
<dbReference type="GO" id="GO:0016567">
    <property type="term" value="P:protein ubiquitination"/>
    <property type="evidence" value="ECO:0007669"/>
    <property type="project" value="InterPro"/>
</dbReference>
<evidence type="ECO:0000313" key="15">
    <source>
        <dbReference type="Proteomes" id="UP000050424"/>
    </source>
</evidence>
<dbReference type="AlphaFoldDB" id="A0A0P7B5X8"/>
<evidence type="ECO:0000256" key="5">
    <source>
        <dbReference type="ARBA" id="ARBA00022737"/>
    </source>
</evidence>
<dbReference type="PROSITE" id="PS51873">
    <property type="entry name" value="TRIAD"/>
    <property type="match status" value="1"/>
</dbReference>
<feature type="region of interest" description="Disordered" evidence="11">
    <location>
        <begin position="675"/>
        <end position="696"/>
    </location>
</feature>
<evidence type="ECO:0000256" key="6">
    <source>
        <dbReference type="ARBA" id="ARBA00022771"/>
    </source>
</evidence>
<feature type="domain" description="RING-type" evidence="12">
    <location>
        <begin position="210"/>
        <end position="255"/>
    </location>
</feature>
<evidence type="ECO:0000256" key="7">
    <source>
        <dbReference type="ARBA" id="ARBA00022786"/>
    </source>
</evidence>
<evidence type="ECO:0000259" key="13">
    <source>
        <dbReference type="PROSITE" id="PS51873"/>
    </source>
</evidence>
<gene>
    <name evidence="14" type="ORF">AK830_g1479</name>
</gene>
<keyword evidence="15" id="KW-1185">Reference proteome</keyword>
<protein>
    <recommendedName>
        <fullName evidence="2">RBR-type E3 ubiquitin transferase</fullName>
        <ecNumber evidence="2">2.3.2.31</ecNumber>
    </recommendedName>
</protein>
<dbReference type="CDD" id="cd22584">
    <property type="entry name" value="Rcat_RBR_unk"/>
    <property type="match status" value="1"/>
</dbReference>
<dbReference type="EMBL" id="LKCW01000011">
    <property type="protein sequence ID" value="KPM45056.1"/>
    <property type="molecule type" value="Genomic_DNA"/>
</dbReference>
<evidence type="ECO:0000256" key="2">
    <source>
        <dbReference type="ARBA" id="ARBA00012251"/>
    </source>
</evidence>
<feature type="compositionally biased region" description="Low complexity" evidence="11">
    <location>
        <begin position="15"/>
        <end position="37"/>
    </location>
</feature>
<dbReference type="SUPFAM" id="SSF57850">
    <property type="entry name" value="RING/U-box"/>
    <property type="match status" value="2"/>
</dbReference>
<dbReference type="EC" id="2.3.2.31" evidence="2"/>
<keyword evidence="3" id="KW-0808">Transferase</keyword>
<dbReference type="CDD" id="cd20335">
    <property type="entry name" value="BRcat_RBR"/>
    <property type="match status" value="1"/>
</dbReference>
<dbReference type="InterPro" id="IPR044066">
    <property type="entry name" value="TRIAD_supradom"/>
</dbReference>
<dbReference type="PROSITE" id="PS50089">
    <property type="entry name" value="ZF_RING_2"/>
    <property type="match status" value="1"/>
</dbReference>
<feature type="coiled-coil region" evidence="10">
    <location>
        <begin position="407"/>
        <end position="446"/>
    </location>
</feature>
<keyword evidence="4" id="KW-0479">Metal-binding</keyword>
<evidence type="ECO:0000256" key="10">
    <source>
        <dbReference type="SAM" id="Coils"/>
    </source>
</evidence>
<proteinExistence type="predicted"/>
<evidence type="ECO:0000259" key="12">
    <source>
        <dbReference type="PROSITE" id="PS50089"/>
    </source>
</evidence>
<dbReference type="PROSITE" id="PS00518">
    <property type="entry name" value="ZF_RING_1"/>
    <property type="match status" value="1"/>
</dbReference>
<evidence type="ECO:0000256" key="9">
    <source>
        <dbReference type="PROSITE-ProRule" id="PRU00175"/>
    </source>
</evidence>
<accession>A0A0P7B5X8</accession>
<dbReference type="OrthoDB" id="9977870at2759"/>
<dbReference type="Gene3D" id="3.30.40.10">
    <property type="entry name" value="Zinc/RING finger domain, C3HC4 (zinc finger)"/>
    <property type="match status" value="1"/>
</dbReference>
<evidence type="ECO:0000256" key="1">
    <source>
        <dbReference type="ARBA" id="ARBA00001798"/>
    </source>
</evidence>